<dbReference type="SUPFAM" id="SSF56112">
    <property type="entry name" value="Protein kinase-like (PK-like)"/>
    <property type="match status" value="1"/>
</dbReference>
<dbReference type="InterPro" id="IPR011009">
    <property type="entry name" value="Kinase-like_dom_sf"/>
</dbReference>
<dbReference type="Gene3D" id="3.90.1200.10">
    <property type="match status" value="1"/>
</dbReference>
<dbReference type="RefSeq" id="WP_183375833.1">
    <property type="nucleotide sequence ID" value="NZ_CBCSFZ010000001.1"/>
</dbReference>
<feature type="compositionally biased region" description="Low complexity" evidence="1">
    <location>
        <begin position="450"/>
        <end position="460"/>
    </location>
</feature>
<dbReference type="EMBL" id="JACHWP010000002">
    <property type="protein sequence ID" value="MBB3023054.1"/>
    <property type="molecule type" value="Genomic_DNA"/>
</dbReference>
<accession>A0A839QRX5</accession>
<dbReference type="Pfam" id="PF01636">
    <property type="entry name" value="APH"/>
    <property type="match status" value="1"/>
</dbReference>
<sequence length="564" mass="61610">MVLSLDGSELLTSPQAGSVLEAAVTNAGGILDSWSLDQVDHRPSRSTKALFRTRVRWPKLDGPDAEPRDELFGVAAHIGEAEKNVLSPEQSLVMTDGDMNVRVWRYPNDPWLPALQHVCYPDVLHRTLIDLGIPTGYAPGTPIPVEVVSYRPGRRAVLKAALADRTVYLKVMQPHTSGEVVAQHNELLRAGVPVPQVLAHRSGLVVLAELPGTVLAQALVEDGPEACSAEDLIALLDRFPSHMFAGTHRPAWTESAGFYAGVVASSMPQLQDRLDVLVHRITTGLARVESRIGQQPTDVVHGDFYEAQVFVDRGRVVGVLDIDTIGPGRRADDLACMFAHISVLADYANLKRIPLDVHERVAGVIRQWYPVFARRVDPQELALRAAGVVLSLATGPHRQQERDWEVATEAMVRVAETWVEVSEQGRRYTGPMPGGLIIDPSTAVPPVEPPAELESEVLSSGAPTTDTRQAMDEGVQESADGQGPSAADFHHDPTIPMAPVPQPSAMEIHLAATANRADEQDEHSLWRRPTLSPPTPVRAPWNRRRVPQPSHLPNPTTFDQHRQG</sequence>
<evidence type="ECO:0000256" key="1">
    <source>
        <dbReference type="SAM" id="MobiDB-lite"/>
    </source>
</evidence>
<proteinExistence type="predicted"/>
<dbReference type="Proteomes" id="UP000568050">
    <property type="component" value="Unassembled WGS sequence"/>
</dbReference>
<feature type="region of interest" description="Disordered" evidence="1">
    <location>
        <begin position="443"/>
        <end position="488"/>
    </location>
</feature>
<comment type="caution">
    <text evidence="3">The sequence shown here is derived from an EMBL/GenBank/DDBJ whole genome shotgun (WGS) entry which is preliminary data.</text>
</comment>
<evidence type="ECO:0000259" key="2">
    <source>
        <dbReference type="Pfam" id="PF01636"/>
    </source>
</evidence>
<dbReference type="AlphaFoldDB" id="A0A839QRX5"/>
<feature type="region of interest" description="Disordered" evidence="1">
    <location>
        <begin position="513"/>
        <end position="564"/>
    </location>
</feature>
<evidence type="ECO:0000313" key="3">
    <source>
        <dbReference type="EMBL" id="MBB3023054.1"/>
    </source>
</evidence>
<evidence type="ECO:0000313" key="4">
    <source>
        <dbReference type="Proteomes" id="UP000568050"/>
    </source>
</evidence>
<organism evidence="3 4">
    <name type="scientific">Helcobacillus massiliensis</name>
    <dbReference type="NCBI Taxonomy" id="521392"/>
    <lineage>
        <taxon>Bacteria</taxon>
        <taxon>Bacillati</taxon>
        <taxon>Actinomycetota</taxon>
        <taxon>Actinomycetes</taxon>
        <taxon>Micrococcales</taxon>
        <taxon>Dermabacteraceae</taxon>
        <taxon>Helcobacillus</taxon>
    </lineage>
</organism>
<gene>
    <name evidence="3" type="ORF">FHX50_001337</name>
</gene>
<name>A0A839QRX5_9MICO</name>
<keyword evidence="4" id="KW-1185">Reference proteome</keyword>
<feature type="compositionally biased region" description="Basic and acidic residues" evidence="1">
    <location>
        <begin position="516"/>
        <end position="525"/>
    </location>
</feature>
<protein>
    <recommendedName>
        <fullName evidence="2">Aminoglycoside phosphotransferase domain-containing protein</fullName>
    </recommendedName>
</protein>
<dbReference type="InterPro" id="IPR002575">
    <property type="entry name" value="Aminoglycoside_PTrfase"/>
</dbReference>
<feature type="domain" description="Aminoglycoside phosphotransferase" evidence="2">
    <location>
        <begin position="167"/>
        <end position="341"/>
    </location>
</feature>
<reference evidence="3 4" key="1">
    <citation type="submission" date="2020-08" db="EMBL/GenBank/DDBJ databases">
        <title>Sequencing the genomes of 1000 actinobacteria strains.</title>
        <authorList>
            <person name="Klenk H.-P."/>
        </authorList>
    </citation>
    <scope>NUCLEOTIDE SEQUENCE [LARGE SCALE GENOMIC DNA]</scope>
    <source>
        <strain evidence="3 4">DSM 23040</strain>
    </source>
</reference>